<dbReference type="PATRIC" id="fig|710421.3.peg.620"/>
<dbReference type="eggNOG" id="ENOG5031ZES">
    <property type="taxonomic scope" value="Bacteria"/>
</dbReference>
<gene>
    <name evidence="2" type="ordered locus">Mycch_0624</name>
</gene>
<evidence type="ECO:0000256" key="1">
    <source>
        <dbReference type="SAM" id="Phobius"/>
    </source>
</evidence>
<evidence type="ECO:0008006" key="4">
    <source>
        <dbReference type="Google" id="ProtNLM"/>
    </source>
</evidence>
<proteinExistence type="predicted"/>
<feature type="transmembrane region" description="Helical" evidence="1">
    <location>
        <begin position="119"/>
        <end position="146"/>
    </location>
</feature>
<organism evidence="2 3">
    <name type="scientific">Mycolicibacterium chubuense (strain NBB4)</name>
    <name type="common">Mycobacterium chubuense</name>
    <dbReference type="NCBI Taxonomy" id="710421"/>
    <lineage>
        <taxon>Bacteria</taxon>
        <taxon>Bacillati</taxon>
        <taxon>Actinomycetota</taxon>
        <taxon>Actinomycetes</taxon>
        <taxon>Mycobacteriales</taxon>
        <taxon>Mycobacteriaceae</taxon>
        <taxon>Mycolicibacterium</taxon>
    </lineage>
</organism>
<name>I4BDT5_MYCCN</name>
<protein>
    <recommendedName>
        <fullName evidence="4">GtrA-like protein</fullName>
    </recommendedName>
</protein>
<dbReference type="RefSeq" id="WP_014813933.1">
    <property type="nucleotide sequence ID" value="NC_018027.1"/>
</dbReference>
<reference evidence="2 3" key="1">
    <citation type="submission" date="2012-06" db="EMBL/GenBank/DDBJ databases">
        <title>Complete sequence of chromosome of Mycobacterium chubuense NBB4.</title>
        <authorList>
            <consortium name="US DOE Joint Genome Institute"/>
            <person name="Lucas S."/>
            <person name="Han J."/>
            <person name="Lapidus A."/>
            <person name="Cheng J.-F."/>
            <person name="Goodwin L."/>
            <person name="Pitluck S."/>
            <person name="Peters L."/>
            <person name="Mikhailova N."/>
            <person name="Teshima H."/>
            <person name="Detter J.C."/>
            <person name="Han C."/>
            <person name="Tapia R."/>
            <person name="Land M."/>
            <person name="Hauser L."/>
            <person name="Kyrpides N."/>
            <person name="Ivanova N."/>
            <person name="Pagani I."/>
            <person name="Mattes T."/>
            <person name="Holmes A."/>
            <person name="Rutledge P."/>
            <person name="Paulsen I."/>
            <person name="Coleman N."/>
            <person name="Woyke T."/>
        </authorList>
    </citation>
    <scope>NUCLEOTIDE SEQUENCE [LARGE SCALE GENOMIC DNA]</scope>
    <source>
        <strain evidence="2 3">NBB4</strain>
    </source>
</reference>
<dbReference type="KEGG" id="mcb:Mycch_0624"/>
<feature type="transmembrane region" description="Helical" evidence="1">
    <location>
        <begin position="93"/>
        <end position="113"/>
    </location>
</feature>
<dbReference type="STRING" id="710421.Mycch_0624"/>
<keyword evidence="1" id="KW-0472">Membrane</keyword>
<dbReference type="Proteomes" id="UP000006057">
    <property type="component" value="Chromosome"/>
</dbReference>
<feature type="transmembrane region" description="Helical" evidence="1">
    <location>
        <begin position="49"/>
        <end position="72"/>
    </location>
</feature>
<evidence type="ECO:0000313" key="3">
    <source>
        <dbReference type="Proteomes" id="UP000006057"/>
    </source>
</evidence>
<keyword evidence="1" id="KW-0812">Transmembrane</keyword>
<accession>I4BDT5</accession>
<evidence type="ECO:0000313" key="2">
    <source>
        <dbReference type="EMBL" id="AFM15442.1"/>
    </source>
</evidence>
<keyword evidence="1" id="KW-1133">Transmembrane helix</keyword>
<dbReference type="EMBL" id="CP003053">
    <property type="protein sequence ID" value="AFM15442.1"/>
    <property type="molecule type" value="Genomic_DNA"/>
</dbReference>
<sequence>MTPVDADVAGYVRAQATIASLVNVVVNPGIDWLSSRHEGPQTIWAADGVVVNFAITSLILSSLVGAFAAYGARRKIRLGQLAGAAAGPRRLPYRGWLAGLVLGAVAAALVIVACRLLDVAGVVTVSLMPLLAAKAVYSGVLGFVVARSVILRQLGRPAARGAQ</sequence>
<dbReference type="HOGENOM" id="CLU_142657_0_0_11"/>
<dbReference type="AlphaFoldDB" id="I4BDT5"/>
<keyword evidence="3" id="KW-1185">Reference proteome</keyword>